<keyword evidence="2" id="KW-0805">Transcription regulation</keyword>
<name>A0AA87APZ8_9BACL</name>
<dbReference type="InterPro" id="IPR000551">
    <property type="entry name" value="MerR-type_HTH_dom"/>
</dbReference>
<comment type="caution">
    <text evidence="6">The sequence shown here is derived from an EMBL/GenBank/DDBJ whole genome shotgun (WGS) entry which is preliminary data.</text>
</comment>
<evidence type="ECO:0000256" key="4">
    <source>
        <dbReference type="ARBA" id="ARBA00023163"/>
    </source>
</evidence>
<protein>
    <recommendedName>
        <fullName evidence="5">HTH merR-type domain-containing protein</fullName>
    </recommendedName>
</protein>
<dbReference type="Gene3D" id="1.10.1660.10">
    <property type="match status" value="1"/>
</dbReference>
<dbReference type="InterPro" id="IPR047057">
    <property type="entry name" value="MerR_fam"/>
</dbReference>
<accession>A0AA87APZ8</accession>
<dbReference type="PROSITE" id="PS50937">
    <property type="entry name" value="HTH_MERR_2"/>
    <property type="match status" value="1"/>
</dbReference>
<dbReference type="SMART" id="SM00422">
    <property type="entry name" value="HTH_MERR"/>
    <property type="match status" value="1"/>
</dbReference>
<gene>
    <name evidence="6" type="ORF">HMPREF0428_00807</name>
</gene>
<dbReference type="GO" id="GO:0003700">
    <property type="term" value="F:DNA-binding transcription factor activity"/>
    <property type="evidence" value="ECO:0007669"/>
    <property type="project" value="InterPro"/>
</dbReference>
<organism evidence="6 7">
    <name type="scientific">Gemella haemolysans M341</name>
    <dbReference type="NCBI Taxonomy" id="562981"/>
    <lineage>
        <taxon>Bacteria</taxon>
        <taxon>Bacillati</taxon>
        <taxon>Bacillota</taxon>
        <taxon>Bacilli</taxon>
        <taxon>Bacillales</taxon>
        <taxon>Gemellaceae</taxon>
        <taxon>Gemella</taxon>
    </lineage>
</organism>
<dbReference type="SUPFAM" id="SSF46955">
    <property type="entry name" value="Putative DNA-binding domain"/>
    <property type="match status" value="1"/>
</dbReference>
<keyword evidence="4" id="KW-0804">Transcription</keyword>
<dbReference type="Pfam" id="PF13411">
    <property type="entry name" value="MerR_1"/>
    <property type="match status" value="1"/>
</dbReference>
<dbReference type="AlphaFoldDB" id="A0AA87APZ8"/>
<evidence type="ECO:0000256" key="3">
    <source>
        <dbReference type="ARBA" id="ARBA00023125"/>
    </source>
</evidence>
<evidence type="ECO:0000259" key="5">
    <source>
        <dbReference type="PROSITE" id="PS50937"/>
    </source>
</evidence>
<keyword evidence="3" id="KW-0238">DNA-binding</keyword>
<dbReference type="PANTHER" id="PTHR30204">
    <property type="entry name" value="REDOX-CYCLING DRUG-SENSING TRANSCRIPTIONAL ACTIVATOR SOXR"/>
    <property type="match status" value="1"/>
</dbReference>
<proteinExistence type="predicted"/>
<feature type="domain" description="HTH merR-type" evidence="5">
    <location>
        <begin position="12"/>
        <end position="80"/>
    </location>
</feature>
<dbReference type="Proteomes" id="UP000004773">
    <property type="component" value="Unassembled WGS sequence"/>
</dbReference>
<dbReference type="CDD" id="cd01105">
    <property type="entry name" value="HTH_GlnR-like"/>
    <property type="match status" value="1"/>
</dbReference>
<keyword evidence="1" id="KW-0678">Repressor</keyword>
<evidence type="ECO:0000313" key="6">
    <source>
        <dbReference type="EMBL" id="EGF88800.1"/>
    </source>
</evidence>
<sequence>MGFKELQKNLPVFSISVVTKITQLTARQIRYYEEKKLFTPKRTEGNTRLFSFNDIDKLLTIKDLLTKGFSLKAIDEIINEKDVSAKTTQIRQIIHNDIFAGPNGLPRERSIGRGDLSRFYNKKKINFNVRFFNKFFTEF</sequence>
<dbReference type="EMBL" id="ACRO01000010">
    <property type="protein sequence ID" value="EGF88800.1"/>
    <property type="molecule type" value="Genomic_DNA"/>
</dbReference>
<evidence type="ECO:0000313" key="7">
    <source>
        <dbReference type="Proteomes" id="UP000004773"/>
    </source>
</evidence>
<dbReference type="RefSeq" id="WP_003146880.1">
    <property type="nucleotide sequence ID" value="NZ_GL883583.1"/>
</dbReference>
<evidence type="ECO:0000256" key="1">
    <source>
        <dbReference type="ARBA" id="ARBA00022491"/>
    </source>
</evidence>
<dbReference type="GO" id="GO:0003677">
    <property type="term" value="F:DNA binding"/>
    <property type="evidence" value="ECO:0007669"/>
    <property type="project" value="UniProtKB-KW"/>
</dbReference>
<evidence type="ECO:0000256" key="2">
    <source>
        <dbReference type="ARBA" id="ARBA00023015"/>
    </source>
</evidence>
<dbReference type="PANTHER" id="PTHR30204:SF65">
    <property type="entry name" value="HTH-TYPE TRANSCRIPTIONAL REGULATOR TNRA"/>
    <property type="match status" value="1"/>
</dbReference>
<dbReference type="InterPro" id="IPR009061">
    <property type="entry name" value="DNA-bd_dom_put_sf"/>
</dbReference>
<reference evidence="6 7" key="1">
    <citation type="submission" date="2011-03" db="EMBL/GenBank/DDBJ databases">
        <title>The Genome Sequence of Gemella haemolysans M341.</title>
        <authorList>
            <consortium name="The Broad Institute Genome Sequencing Platform"/>
            <consortium name="The Broad Institute Genome Sequencing Center for Infectious Disease"/>
            <person name="Earl A."/>
            <person name="Ward D."/>
            <person name="Feldgarden M."/>
            <person name="Gevers D."/>
            <person name="Sibley C.D."/>
            <person name="Field T.R."/>
            <person name="Grinwis M."/>
            <person name="Eshaghurshan C.S."/>
            <person name="Surette M.G."/>
            <person name="Young S.K."/>
            <person name="Zeng Q."/>
            <person name="Gargeya S."/>
            <person name="Fitzgerald M."/>
            <person name="Haas B."/>
            <person name="Abouelleil A."/>
            <person name="Alvarado L."/>
            <person name="Arachchi H.M."/>
            <person name="Berlin A."/>
            <person name="Brown A."/>
            <person name="Chapman S.B."/>
            <person name="Chen Z."/>
            <person name="Dunbar C."/>
            <person name="Freedman E."/>
            <person name="Gearin G."/>
            <person name="Gellesch M."/>
            <person name="Goldberg J."/>
            <person name="Griggs A."/>
            <person name="Gujja S."/>
            <person name="Heilman E.R."/>
            <person name="Heiman D."/>
            <person name="Howarth C."/>
            <person name="Larson L."/>
            <person name="Lui A."/>
            <person name="MacDonald P.J.P."/>
            <person name="Mehta T."/>
            <person name="Montmayeur A."/>
            <person name="Murphy C."/>
            <person name="Neiman D."/>
            <person name="Pearson M."/>
            <person name="Priest M."/>
            <person name="Roberts A."/>
            <person name="Saif S."/>
            <person name="Shea T."/>
            <person name="Shenoy N."/>
            <person name="Sisk P."/>
            <person name="Stolte C."/>
            <person name="Sykes S."/>
            <person name="White J."/>
            <person name="Yandava C."/>
            <person name="Wortman J."/>
            <person name="Nusbaum C."/>
            <person name="Birren B."/>
        </authorList>
    </citation>
    <scope>NUCLEOTIDE SEQUENCE [LARGE SCALE GENOMIC DNA]</scope>
    <source>
        <strain evidence="6 7">M341</strain>
    </source>
</reference>